<reference evidence="2 3" key="1">
    <citation type="journal article" date="2011" name="Proc. Natl. Acad. Sci. U.S.A.">
        <title>Comparative genomics of xylose-fermenting fungi for enhanced biofuel production.</title>
        <authorList>
            <person name="Wohlbach D.J."/>
            <person name="Kuo A."/>
            <person name="Sato T.K."/>
            <person name="Potts K.M."/>
            <person name="Salamov A.A."/>
            <person name="LaButti K.M."/>
            <person name="Sun H."/>
            <person name="Clum A."/>
            <person name="Pangilinan J.L."/>
            <person name="Lindquist E.A."/>
            <person name="Lucas S."/>
            <person name="Lapidus A."/>
            <person name="Jin M."/>
            <person name="Gunawan C."/>
            <person name="Balan V."/>
            <person name="Dale B.E."/>
            <person name="Jeffries T.W."/>
            <person name="Zinkel R."/>
            <person name="Barry K.W."/>
            <person name="Grigoriev I.V."/>
            <person name="Gasch A.P."/>
        </authorList>
    </citation>
    <scope>NUCLEOTIDE SEQUENCE [LARGE SCALE GENOMIC DNA]</scope>
    <source>
        <strain evidence="3">NRRL Y-27907 / 11-Y1</strain>
    </source>
</reference>
<dbReference type="AlphaFoldDB" id="G3AFI5"/>
<sequence length="112" mass="13145">MQRRSSSYMDDLLRQQSILDSPTSELSIHSEDMVLPLDDDNSLQTDTMTRVISLGRAQTIYTNDRYLQQRRRILSWPQKIFRWLYSFSLVIFIVLLLAFISVTPLDVIAQTF</sequence>
<evidence type="ECO:0000313" key="3">
    <source>
        <dbReference type="Proteomes" id="UP000000709"/>
    </source>
</evidence>
<name>G3AFI5_SPAPN</name>
<dbReference type="KEGG" id="spaa:SPAPADRAFT_58098"/>
<gene>
    <name evidence="2" type="ORF">SPAPADRAFT_58098</name>
</gene>
<dbReference type="InParanoid" id="G3AFI5"/>
<dbReference type="Proteomes" id="UP000000709">
    <property type="component" value="Unassembled WGS sequence"/>
</dbReference>
<dbReference type="GeneID" id="18872321"/>
<organism evidence="3">
    <name type="scientific">Spathaspora passalidarum (strain NRRL Y-27907 / 11-Y1)</name>
    <dbReference type="NCBI Taxonomy" id="619300"/>
    <lineage>
        <taxon>Eukaryota</taxon>
        <taxon>Fungi</taxon>
        <taxon>Dikarya</taxon>
        <taxon>Ascomycota</taxon>
        <taxon>Saccharomycotina</taxon>
        <taxon>Pichiomycetes</taxon>
        <taxon>Debaryomycetaceae</taxon>
        <taxon>Spathaspora</taxon>
    </lineage>
</organism>
<evidence type="ECO:0000256" key="1">
    <source>
        <dbReference type="SAM" id="Phobius"/>
    </source>
</evidence>
<dbReference type="RefSeq" id="XP_007372386.1">
    <property type="nucleotide sequence ID" value="XM_007372324.1"/>
</dbReference>
<keyword evidence="3" id="KW-1185">Reference proteome</keyword>
<dbReference type="HOGENOM" id="CLU_2151868_0_0_1"/>
<keyword evidence="1" id="KW-0472">Membrane</keyword>
<proteinExistence type="predicted"/>
<keyword evidence="1" id="KW-1133">Transmembrane helix</keyword>
<feature type="transmembrane region" description="Helical" evidence="1">
    <location>
        <begin position="80"/>
        <end position="102"/>
    </location>
</feature>
<evidence type="ECO:0000313" key="2">
    <source>
        <dbReference type="EMBL" id="EGW34974.1"/>
    </source>
</evidence>
<keyword evidence="1" id="KW-0812">Transmembrane</keyword>
<protein>
    <submittedName>
        <fullName evidence="2">Uncharacterized protein</fullName>
    </submittedName>
</protein>
<dbReference type="EMBL" id="GL996499">
    <property type="protein sequence ID" value="EGW34974.1"/>
    <property type="molecule type" value="Genomic_DNA"/>
</dbReference>
<accession>G3AFI5</accession>
<feature type="non-terminal residue" evidence="2">
    <location>
        <position position="112"/>
    </location>
</feature>